<accession>A0A9X3S148</accession>
<dbReference type="Gene3D" id="1.10.10.10">
    <property type="entry name" value="Winged helix-like DNA-binding domain superfamily/Winged helix DNA-binding domain"/>
    <property type="match status" value="1"/>
</dbReference>
<dbReference type="Pfam" id="PF00155">
    <property type="entry name" value="Aminotran_1_2"/>
    <property type="match status" value="1"/>
</dbReference>
<dbReference type="RefSeq" id="WP_270042200.1">
    <property type="nucleotide sequence ID" value="NZ_JAPDOD010000021.1"/>
</dbReference>
<dbReference type="GO" id="GO:0030170">
    <property type="term" value="F:pyridoxal phosphate binding"/>
    <property type="evidence" value="ECO:0007669"/>
    <property type="project" value="InterPro"/>
</dbReference>
<reference evidence="8" key="1">
    <citation type="submission" date="2022-10" db="EMBL/GenBank/DDBJ databases">
        <title>The WGS of Solirubrobacter ginsenosidimutans DSM 21036.</title>
        <authorList>
            <person name="Jiang Z."/>
        </authorList>
    </citation>
    <scope>NUCLEOTIDE SEQUENCE</scope>
    <source>
        <strain evidence="8">DSM 21036</strain>
    </source>
</reference>
<keyword evidence="4" id="KW-0238">DNA-binding</keyword>
<proteinExistence type="inferred from homology"/>
<dbReference type="InterPro" id="IPR004839">
    <property type="entry name" value="Aminotransferase_I/II_large"/>
</dbReference>
<keyword evidence="9" id="KW-1185">Reference proteome</keyword>
<dbReference type="InterPro" id="IPR015421">
    <property type="entry name" value="PyrdxlP-dep_Trfase_major"/>
</dbReference>
<name>A0A9X3S148_9ACTN</name>
<protein>
    <submittedName>
        <fullName evidence="8">PLP-dependent aminotransferase family protein</fullName>
    </submittedName>
</protein>
<evidence type="ECO:0000256" key="3">
    <source>
        <dbReference type="ARBA" id="ARBA00023015"/>
    </source>
</evidence>
<dbReference type="SMART" id="SM00345">
    <property type="entry name" value="HTH_GNTR"/>
    <property type="match status" value="1"/>
</dbReference>
<dbReference type="SUPFAM" id="SSF53383">
    <property type="entry name" value="PLP-dependent transferases"/>
    <property type="match status" value="1"/>
</dbReference>
<dbReference type="EMBL" id="JAPDOD010000021">
    <property type="protein sequence ID" value="MDA0162960.1"/>
    <property type="molecule type" value="Genomic_DNA"/>
</dbReference>
<keyword evidence="5" id="KW-0804">Transcription</keyword>
<dbReference type="PANTHER" id="PTHR46577:SF1">
    <property type="entry name" value="HTH-TYPE TRANSCRIPTIONAL REGULATORY PROTEIN GABR"/>
    <property type="match status" value="1"/>
</dbReference>
<evidence type="ECO:0000256" key="1">
    <source>
        <dbReference type="ARBA" id="ARBA00005384"/>
    </source>
</evidence>
<dbReference type="Pfam" id="PF00392">
    <property type="entry name" value="GntR"/>
    <property type="match status" value="1"/>
</dbReference>
<dbReference type="AlphaFoldDB" id="A0A9X3S148"/>
<keyword evidence="8" id="KW-0032">Aminotransferase</keyword>
<dbReference type="InterPro" id="IPR036390">
    <property type="entry name" value="WH_DNA-bd_sf"/>
</dbReference>
<dbReference type="GO" id="GO:0003700">
    <property type="term" value="F:DNA-binding transcription factor activity"/>
    <property type="evidence" value="ECO:0007669"/>
    <property type="project" value="InterPro"/>
</dbReference>
<evidence type="ECO:0000313" key="9">
    <source>
        <dbReference type="Proteomes" id="UP001149140"/>
    </source>
</evidence>
<evidence type="ECO:0000256" key="6">
    <source>
        <dbReference type="SAM" id="MobiDB-lite"/>
    </source>
</evidence>
<keyword evidence="3" id="KW-0805">Transcription regulation</keyword>
<gene>
    <name evidence="8" type="ORF">OM076_21995</name>
</gene>
<feature type="domain" description="HTH gntR-type" evidence="7">
    <location>
        <begin position="20"/>
        <end position="88"/>
    </location>
</feature>
<evidence type="ECO:0000256" key="2">
    <source>
        <dbReference type="ARBA" id="ARBA00022898"/>
    </source>
</evidence>
<dbReference type="PRINTS" id="PR00035">
    <property type="entry name" value="HTHGNTR"/>
</dbReference>
<keyword evidence="2" id="KW-0663">Pyridoxal phosphate</keyword>
<dbReference type="Proteomes" id="UP001149140">
    <property type="component" value="Unassembled WGS sequence"/>
</dbReference>
<evidence type="ECO:0000313" key="8">
    <source>
        <dbReference type="EMBL" id="MDA0162960.1"/>
    </source>
</evidence>
<dbReference type="PROSITE" id="PS50949">
    <property type="entry name" value="HTH_GNTR"/>
    <property type="match status" value="1"/>
</dbReference>
<comment type="similarity">
    <text evidence="1">In the C-terminal section; belongs to the class-I pyridoxal-phosphate-dependent aminotransferase family.</text>
</comment>
<dbReference type="InterPro" id="IPR015424">
    <property type="entry name" value="PyrdxlP-dep_Trfase"/>
</dbReference>
<dbReference type="SUPFAM" id="SSF46785">
    <property type="entry name" value="Winged helix' DNA-binding domain"/>
    <property type="match status" value="1"/>
</dbReference>
<feature type="region of interest" description="Disordered" evidence="6">
    <location>
        <begin position="85"/>
        <end position="109"/>
    </location>
</feature>
<dbReference type="CDD" id="cd00609">
    <property type="entry name" value="AAT_like"/>
    <property type="match status" value="1"/>
</dbReference>
<organism evidence="8 9">
    <name type="scientific">Solirubrobacter ginsenosidimutans</name>
    <dbReference type="NCBI Taxonomy" id="490573"/>
    <lineage>
        <taxon>Bacteria</taxon>
        <taxon>Bacillati</taxon>
        <taxon>Actinomycetota</taxon>
        <taxon>Thermoleophilia</taxon>
        <taxon>Solirubrobacterales</taxon>
        <taxon>Solirubrobacteraceae</taxon>
        <taxon>Solirubrobacter</taxon>
    </lineage>
</organism>
<comment type="caution">
    <text evidence="8">The sequence shown here is derived from an EMBL/GenBank/DDBJ whole genome shotgun (WGS) entry which is preliminary data.</text>
</comment>
<sequence>MDGTSQPVELLVAIDRDGPHTLGAQIEGQLRAAIRTGALKPGAEIPSTRDLARQLGISRRVAVEAYAQLAAEGYLAMRQGARPRVSETAANAPATPDAPAPPRPPRFDFRPSFPDVSAFPRAAWLKSVKTAMNTLTDAELGYGNPNGDEILRIQLADYLGRVRGVVADAERVIITNGYGQAQGLVCQALRARGATRIAVEDPSNTEQLEVALRAGLEPVRVPVDELGLQVSELPEDVAAVIVTPAHQHPTGVVLAPERRTHLLAWLRDHEAIAIEDDYDAEYRYDRAAVGALQGLEPERVVYAGSASKTLAPALRLGWLVVPQALVEPIRREKYLADQGTSRIEQHAFADFIARGELDRHLRRMRARYRTRRDTLVEALANELPQARIKGIAAGLHVTVELPDGHDERAIKEAALAERIRFNVLGDYDAAGPPTLLLGYGALPESAIAAGVRELARLIH</sequence>
<evidence type="ECO:0000259" key="7">
    <source>
        <dbReference type="PROSITE" id="PS50949"/>
    </source>
</evidence>
<dbReference type="CDD" id="cd07377">
    <property type="entry name" value="WHTH_GntR"/>
    <property type="match status" value="1"/>
</dbReference>
<dbReference type="Gene3D" id="3.40.640.10">
    <property type="entry name" value="Type I PLP-dependent aspartate aminotransferase-like (Major domain)"/>
    <property type="match status" value="1"/>
</dbReference>
<evidence type="ECO:0000256" key="4">
    <source>
        <dbReference type="ARBA" id="ARBA00023125"/>
    </source>
</evidence>
<dbReference type="PANTHER" id="PTHR46577">
    <property type="entry name" value="HTH-TYPE TRANSCRIPTIONAL REGULATORY PROTEIN GABR"/>
    <property type="match status" value="1"/>
</dbReference>
<dbReference type="InterPro" id="IPR000524">
    <property type="entry name" value="Tscrpt_reg_HTH_GntR"/>
</dbReference>
<dbReference type="GO" id="GO:0008483">
    <property type="term" value="F:transaminase activity"/>
    <property type="evidence" value="ECO:0007669"/>
    <property type="project" value="UniProtKB-KW"/>
</dbReference>
<dbReference type="InterPro" id="IPR036388">
    <property type="entry name" value="WH-like_DNA-bd_sf"/>
</dbReference>
<evidence type="ECO:0000256" key="5">
    <source>
        <dbReference type="ARBA" id="ARBA00023163"/>
    </source>
</evidence>
<keyword evidence="8" id="KW-0808">Transferase</keyword>
<dbReference type="GO" id="GO:0003677">
    <property type="term" value="F:DNA binding"/>
    <property type="evidence" value="ECO:0007669"/>
    <property type="project" value="UniProtKB-KW"/>
</dbReference>
<dbReference type="InterPro" id="IPR051446">
    <property type="entry name" value="HTH_trans_reg/aminotransferase"/>
</dbReference>